<evidence type="ECO:0000256" key="9">
    <source>
        <dbReference type="ARBA" id="ARBA00023160"/>
    </source>
</evidence>
<dbReference type="Proteomes" id="UP000821866">
    <property type="component" value="Chromosome 7"/>
</dbReference>
<keyword evidence="12" id="KW-1185">Reference proteome</keyword>
<comment type="catalytic activity">
    <reaction evidence="10">
        <text>a very-long-chain acyl-CoA + malonyl-CoA + H(+) = a very-long-chain 3-oxoacyl-CoA + CO2 + CoA</text>
        <dbReference type="Rhea" id="RHEA:32727"/>
        <dbReference type="ChEBI" id="CHEBI:15378"/>
        <dbReference type="ChEBI" id="CHEBI:16526"/>
        <dbReference type="ChEBI" id="CHEBI:57287"/>
        <dbReference type="ChEBI" id="CHEBI:57384"/>
        <dbReference type="ChEBI" id="CHEBI:90725"/>
        <dbReference type="ChEBI" id="CHEBI:90736"/>
        <dbReference type="EC" id="2.3.1.199"/>
    </reaction>
</comment>
<dbReference type="GO" id="GO:0009922">
    <property type="term" value="F:fatty acid elongase activity"/>
    <property type="evidence" value="ECO:0007669"/>
    <property type="project" value="UniProtKB-EC"/>
</dbReference>
<keyword evidence="2 10" id="KW-0444">Lipid biosynthesis</keyword>
<evidence type="ECO:0000256" key="7">
    <source>
        <dbReference type="ARBA" id="ARBA00023098"/>
    </source>
</evidence>
<dbReference type="OMA" id="CGYPRRL"/>
<name>A0A9J6DF37_RHIMP</name>
<evidence type="ECO:0000256" key="4">
    <source>
        <dbReference type="ARBA" id="ARBA00022692"/>
    </source>
</evidence>
<dbReference type="EC" id="2.3.1.199" evidence="10"/>
<keyword evidence="5 10" id="KW-0276">Fatty acid metabolism</keyword>
<dbReference type="OrthoDB" id="434092at2759"/>
<keyword evidence="3 10" id="KW-0808">Transferase</keyword>
<dbReference type="VEuPathDB" id="VectorBase:LOC119174969"/>
<sequence length="313" mass="36043">MYPSNPDQIPPRRYSTETAFAPSDPFAGAAQWTHMASLQKLRQASQMAEWFDYYFASRRDPRTSGWGGVQDARIVFPLLIGYVYFVKIAGPRWMKDRKPFNLRWAVLTYNALTVLANAYFTVKLFGLTYASGHYSLFCQGINYSSPTETDVAILKLGWWYSFVRIGDFLDTIFFVLRKKNSQITFLHVAHHFLVVFSAWFYMNFGGDGQTALGGCVNASIHVIMYSYYFLAALGPSMQKYLWWKRYLTKLQIAQFVGLMLHMTITLFYDCGYPRRLALLALSQGLLGLGLFINFYVQSYVKPRKSKAERKKTA</sequence>
<feature type="transmembrane region" description="Helical" evidence="10">
    <location>
        <begin position="250"/>
        <end position="268"/>
    </location>
</feature>
<dbReference type="GO" id="GO:0034625">
    <property type="term" value="P:fatty acid elongation, monounsaturated fatty acid"/>
    <property type="evidence" value="ECO:0007669"/>
    <property type="project" value="TreeGrafter"/>
</dbReference>
<feature type="transmembrane region" description="Helical" evidence="10">
    <location>
        <begin position="208"/>
        <end position="230"/>
    </location>
</feature>
<dbReference type="GO" id="GO:0042761">
    <property type="term" value="P:very long-chain fatty acid biosynthetic process"/>
    <property type="evidence" value="ECO:0007669"/>
    <property type="project" value="TreeGrafter"/>
</dbReference>
<dbReference type="Pfam" id="PF01151">
    <property type="entry name" value="ELO"/>
    <property type="match status" value="1"/>
</dbReference>
<evidence type="ECO:0000256" key="3">
    <source>
        <dbReference type="ARBA" id="ARBA00022679"/>
    </source>
</evidence>
<comment type="similarity">
    <text evidence="10">Belongs to the ELO family.</text>
</comment>
<reference evidence="11" key="2">
    <citation type="submission" date="2021-09" db="EMBL/GenBank/DDBJ databases">
        <authorList>
            <person name="Jia N."/>
            <person name="Wang J."/>
            <person name="Shi W."/>
            <person name="Du L."/>
            <person name="Sun Y."/>
            <person name="Zhan W."/>
            <person name="Jiang J."/>
            <person name="Wang Q."/>
            <person name="Zhang B."/>
            <person name="Ji P."/>
            <person name="Sakyi L.B."/>
            <person name="Cui X."/>
            <person name="Yuan T."/>
            <person name="Jiang B."/>
            <person name="Yang W."/>
            <person name="Lam T.T.-Y."/>
            <person name="Chang Q."/>
            <person name="Ding S."/>
            <person name="Wang X."/>
            <person name="Zhu J."/>
            <person name="Ruan X."/>
            <person name="Zhao L."/>
            <person name="Wei J."/>
            <person name="Que T."/>
            <person name="Du C."/>
            <person name="Cheng J."/>
            <person name="Dai P."/>
            <person name="Han X."/>
            <person name="Huang E."/>
            <person name="Gao Y."/>
            <person name="Liu J."/>
            <person name="Shao H."/>
            <person name="Ye R."/>
            <person name="Li L."/>
            <person name="Wei W."/>
            <person name="Wang X."/>
            <person name="Wang C."/>
            <person name="Huo Q."/>
            <person name="Li W."/>
            <person name="Guo W."/>
            <person name="Chen H."/>
            <person name="Chen S."/>
            <person name="Zhou L."/>
            <person name="Zhou L."/>
            <person name="Ni X."/>
            <person name="Tian J."/>
            <person name="Zhou Y."/>
            <person name="Sheng Y."/>
            <person name="Liu T."/>
            <person name="Pan Y."/>
            <person name="Xia L."/>
            <person name="Li J."/>
            <person name="Zhao F."/>
            <person name="Cao W."/>
        </authorList>
    </citation>
    <scope>NUCLEOTIDE SEQUENCE</scope>
    <source>
        <strain evidence="11">Rmic-2018</strain>
        <tissue evidence="11">Larvae</tissue>
    </source>
</reference>
<evidence type="ECO:0000313" key="11">
    <source>
        <dbReference type="EMBL" id="KAH8020553.1"/>
    </source>
</evidence>
<dbReference type="PANTHER" id="PTHR11157:SF69">
    <property type="entry name" value="ELONGATION OF VERY LONG CHAIN FATTY ACIDS PROTEIN 7"/>
    <property type="match status" value="1"/>
</dbReference>
<dbReference type="GO" id="GO:0034626">
    <property type="term" value="P:fatty acid elongation, polyunsaturated fatty acid"/>
    <property type="evidence" value="ECO:0007669"/>
    <property type="project" value="TreeGrafter"/>
</dbReference>
<keyword evidence="8 10" id="KW-0472">Membrane</keyword>
<evidence type="ECO:0000256" key="6">
    <source>
        <dbReference type="ARBA" id="ARBA00022989"/>
    </source>
</evidence>
<keyword evidence="4 10" id="KW-0812">Transmembrane</keyword>
<keyword evidence="7 10" id="KW-0443">Lipid metabolism</keyword>
<dbReference type="PANTHER" id="PTHR11157">
    <property type="entry name" value="FATTY ACID ACYL TRANSFERASE-RELATED"/>
    <property type="match status" value="1"/>
</dbReference>
<reference evidence="11" key="1">
    <citation type="journal article" date="2020" name="Cell">
        <title>Large-Scale Comparative Analyses of Tick Genomes Elucidate Their Genetic Diversity and Vector Capacities.</title>
        <authorList>
            <consortium name="Tick Genome and Microbiome Consortium (TIGMIC)"/>
            <person name="Jia N."/>
            <person name="Wang J."/>
            <person name="Shi W."/>
            <person name="Du L."/>
            <person name="Sun Y."/>
            <person name="Zhan W."/>
            <person name="Jiang J.F."/>
            <person name="Wang Q."/>
            <person name="Zhang B."/>
            <person name="Ji P."/>
            <person name="Bell-Sakyi L."/>
            <person name="Cui X.M."/>
            <person name="Yuan T.T."/>
            <person name="Jiang B.G."/>
            <person name="Yang W.F."/>
            <person name="Lam T.T."/>
            <person name="Chang Q.C."/>
            <person name="Ding S.J."/>
            <person name="Wang X.J."/>
            <person name="Zhu J.G."/>
            <person name="Ruan X.D."/>
            <person name="Zhao L."/>
            <person name="Wei J.T."/>
            <person name="Ye R.Z."/>
            <person name="Que T.C."/>
            <person name="Du C.H."/>
            <person name="Zhou Y.H."/>
            <person name="Cheng J.X."/>
            <person name="Dai P.F."/>
            <person name="Guo W.B."/>
            <person name="Han X.H."/>
            <person name="Huang E.J."/>
            <person name="Li L.F."/>
            <person name="Wei W."/>
            <person name="Gao Y.C."/>
            <person name="Liu J.Z."/>
            <person name="Shao H.Z."/>
            <person name="Wang X."/>
            <person name="Wang C.C."/>
            <person name="Yang T.C."/>
            <person name="Huo Q.B."/>
            <person name="Li W."/>
            <person name="Chen H.Y."/>
            <person name="Chen S.E."/>
            <person name="Zhou L.G."/>
            <person name="Ni X.B."/>
            <person name="Tian J.H."/>
            <person name="Sheng Y."/>
            <person name="Liu T."/>
            <person name="Pan Y.S."/>
            <person name="Xia L.Y."/>
            <person name="Li J."/>
            <person name="Zhao F."/>
            <person name="Cao W.C."/>
        </authorList>
    </citation>
    <scope>NUCLEOTIDE SEQUENCE</scope>
    <source>
        <strain evidence="11">Rmic-2018</strain>
    </source>
</reference>
<comment type="caution">
    <text evidence="11">The sequence shown here is derived from an EMBL/GenBank/DDBJ whole genome shotgun (WGS) entry which is preliminary data.</text>
</comment>
<feature type="transmembrane region" description="Helical" evidence="10">
    <location>
        <begin position="72"/>
        <end position="90"/>
    </location>
</feature>
<accession>A0A9J6DF37</accession>
<dbReference type="GO" id="GO:0005789">
    <property type="term" value="C:endoplasmic reticulum membrane"/>
    <property type="evidence" value="ECO:0007669"/>
    <property type="project" value="TreeGrafter"/>
</dbReference>
<organism evidence="11 12">
    <name type="scientific">Rhipicephalus microplus</name>
    <name type="common">Cattle tick</name>
    <name type="synonym">Boophilus microplus</name>
    <dbReference type="NCBI Taxonomy" id="6941"/>
    <lineage>
        <taxon>Eukaryota</taxon>
        <taxon>Metazoa</taxon>
        <taxon>Ecdysozoa</taxon>
        <taxon>Arthropoda</taxon>
        <taxon>Chelicerata</taxon>
        <taxon>Arachnida</taxon>
        <taxon>Acari</taxon>
        <taxon>Parasitiformes</taxon>
        <taxon>Ixodida</taxon>
        <taxon>Ixodoidea</taxon>
        <taxon>Ixodidae</taxon>
        <taxon>Rhipicephalinae</taxon>
        <taxon>Rhipicephalus</taxon>
        <taxon>Boophilus</taxon>
    </lineage>
</organism>
<keyword evidence="9 10" id="KW-0275">Fatty acid biosynthesis</keyword>
<feature type="transmembrane region" description="Helical" evidence="10">
    <location>
        <begin position="274"/>
        <end position="296"/>
    </location>
</feature>
<feature type="transmembrane region" description="Helical" evidence="10">
    <location>
        <begin position="102"/>
        <end position="122"/>
    </location>
</feature>
<dbReference type="GO" id="GO:0030148">
    <property type="term" value="P:sphingolipid biosynthetic process"/>
    <property type="evidence" value="ECO:0007669"/>
    <property type="project" value="TreeGrafter"/>
</dbReference>
<evidence type="ECO:0000256" key="1">
    <source>
        <dbReference type="ARBA" id="ARBA00004141"/>
    </source>
</evidence>
<evidence type="ECO:0000256" key="5">
    <source>
        <dbReference type="ARBA" id="ARBA00022832"/>
    </source>
</evidence>
<feature type="transmembrane region" description="Helical" evidence="10">
    <location>
        <begin position="183"/>
        <end position="202"/>
    </location>
</feature>
<dbReference type="InterPro" id="IPR002076">
    <property type="entry name" value="ELO_fam"/>
</dbReference>
<feature type="transmembrane region" description="Helical" evidence="10">
    <location>
        <begin position="158"/>
        <end position="176"/>
    </location>
</feature>
<proteinExistence type="inferred from homology"/>
<evidence type="ECO:0000256" key="10">
    <source>
        <dbReference type="RuleBase" id="RU361115"/>
    </source>
</evidence>
<evidence type="ECO:0000256" key="2">
    <source>
        <dbReference type="ARBA" id="ARBA00022516"/>
    </source>
</evidence>
<gene>
    <name evidence="11" type="ORF">HPB51_002502</name>
</gene>
<dbReference type="AlphaFoldDB" id="A0A9J6DF37"/>
<keyword evidence="6 10" id="KW-1133">Transmembrane helix</keyword>
<evidence type="ECO:0000256" key="8">
    <source>
        <dbReference type="ARBA" id="ARBA00023136"/>
    </source>
</evidence>
<evidence type="ECO:0000313" key="12">
    <source>
        <dbReference type="Proteomes" id="UP000821866"/>
    </source>
</evidence>
<comment type="subcellular location">
    <subcellularLocation>
        <location evidence="1">Membrane</location>
        <topology evidence="1">Multi-pass membrane protein</topology>
    </subcellularLocation>
</comment>
<dbReference type="GO" id="GO:0019367">
    <property type="term" value="P:fatty acid elongation, saturated fatty acid"/>
    <property type="evidence" value="ECO:0007669"/>
    <property type="project" value="TreeGrafter"/>
</dbReference>
<dbReference type="EMBL" id="JABSTU010000009">
    <property type="protein sequence ID" value="KAH8020553.1"/>
    <property type="molecule type" value="Genomic_DNA"/>
</dbReference>
<protein>
    <recommendedName>
        <fullName evidence="10">Elongation of very long chain fatty acids protein</fullName>
        <ecNumber evidence="10">2.3.1.199</ecNumber>
    </recommendedName>
    <alternativeName>
        <fullName evidence="10">Very-long-chain 3-oxoacyl-CoA synthase</fullName>
    </alternativeName>
</protein>